<dbReference type="Proteomes" id="UP001196097">
    <property type="component" value="Chromosome"/>
</dbReference>
<evidence type="ECO:0000313" key="1">
    <source>
        <dbReference type="EMBL" id="XRP72363.1"/>
    </source>
</evidence>
<proteinExistence type="predicted"/>
<evidence type="ECO:0000313" key="2">
    <source>
        <dbReference type="Proteomes" id="UP001196097"/>
    </source>
</evidence>
<sequence>MGTSLGYGGYREPLCGNRPENGQQQFNQTMTALVHKNYALWTENTARIFTGSEPCLREHETTRRSATDLWCGCIA</sequence>
<protein>
    <submittedName>
        <fullName evidence="1">Uncharacterized protein</fullName>
    </submittedName>
</protein>
<organism evidence="1 2">
    <name type="scientific">Acidithiobacillus ferruginosus</name>
    <dbReference type="NCBI Taxonomy" id="3063951"/>
    <lineage>
        <taxon>Bacteria</taxon>
        <taxon>Pseudomonadati</taxon>
        <taxon>Pseudomonadota</taxon>
        <taxon>Acidithiobacillia</taxon>
        <taxon>Acidithiobacillales</taxon>
        <taxon>Acidithiobacillaceae</taxon>
        <taxon>Acidithiobacillus</taxon>
    </lineage>
</organism>
<accession>A0ACD5IF76</accession>
<keyword evidence="2" id="KW-1185">Reference proteome</keyword>
<gene>
    <name evidence="1" type="ORF">HF292_011205</name>
</gene>
<dbReference type="EMBL" id="CP130946">
    <property type="protein sequence ID" value="XRP72363.1"/>
    <property type="molecule type" value="Genomic_DNA"/>
</dbReference>
<name>A0ACD5IF76_9PROT</name>
<reference evidence="1 2" key="1">
    <citation type="journal article" date="2021" name="ISME J.">
        <title>Genomic evolution of the class Acidithiobacillia: deep-branching Proteobacteria living in extreme acidic conditions.</title>
        <authorList>
            <person name="Moya-Beltran A."/>
            <person name="Beard S."/>
            <person name="Rojas-Villalobos C."/>
            <person name="Issotta F."/>
            <person name="Gallardo Y."/>
            <person name="Ulloa R."/>
            <person name="Giaveno A."/>
            <person name="Degli Esposti M."/>
            <person name="Johnson D.B."/>
            <person name="Quatrini R."/>
        </authorList>
    </citation>
    <scope>NUCLEOTIDE SEQUENCE [LARGE SCALE GENOMIC DNA]</scope>
    <source>
        <strain evidence="1 2">CF3</strain>
    </source>
</reference>